<dbReference type="AlphaFoldDB" id="A0A9P6NST5"/>
<proteinExistence type="predicted"/>
<organism evidence="3 4">
    <name type="scientific">Cronartium quercuum f. sp. fusiforme G11</name>
    <dbReference type="NCBI Taxonomy" id="708437"/>
    <lineage>
        <taxon>Eukaryota</taxon>
        <taxon>Fungi</taxon>
        <taxon>Dikarya</taxon>
        <taxon>Basidiomycota</taxon>
        <taxon>Pucciniomycotina</taxon>
        <taxon>Pucciniomycetes</taxon>
        <taxon>Pucciniales</taxon>
        <taxon>Coleosporiaceae</taxon>
        <taxon>Cronartium</taxon>
    </lineage>
</organism>
<keyword evidence="2" id="KW-1133">Transmembrane helix</keyword>
<dbReference type="EMBL" id="MU167226">
    <property type="protein sequence ID" value="KAG0149628.1"/>
    <property type="molecule type" value="Genomic_DNA"/>
</dbReference>
<evidence type="ECO:0000313" key="3">
    <source>
        <dbReference type="EMBL" id="KAG0149628.1"/>
    </source>
</evidence>
<keyword evidence="4" id="KW-1185">Reference proteome</keyword>
<keyword evidence="2" id="KW-0812">Transmembrane</keyword>
<comment type="caution">
    <text evidence="3">The sequence shown here is derived from an EMBL/GenBank/DDBJ whole genome shotgun (WGS) entry which is preliminary data.</text>
</comment>
<reference evidence="3" key="1">
    <citation type="submission" date="2013-11" db="EMBL/GenBank/DDBJ databases">
        <title>Genome sequence of the fusiform rust pathogen reveals effectors for host alternation and coevolution with pine.</title>
        <authorList>
            <consortium name="DOE Joint Genome Institute"/>
            <person name="Smith K."/>
            <person name="Pendleton A."/>
            <person name="Kubisiak T."/>
            <person name="Anderson C."/>
            <person name="Salamov A."/>
            <person name="Aerts A."/>
            <person name="Riley R."/>
            <person name="Clum A."/>
            <person name="Lindquist E."/>
            <person name="Ence D."/>
            <person name="Campbell M."/>
            <person name="Kronenberg Z."/>
            <person name="Feau N."/>
            <person name="Dhillon B."/>
            <person name="Hamelin R."/>
            <person name="Burleigh J."/>
            <person name="Smith J."/>
            <person name="Yandell M."/>
            <person name="Nelson C."/>
            <person name="Grigoriev I."/>
            <person name="Davis J."/>
        </authorList>
    </citation>
    <scope>NUCLEOTIDE SEQUENCE</scope>
    <source>
        <strain evidence="3">G11</strain>
    </source>
</reference>
<evidence type="ECO:0000256" key="2">
    <source>
        <dbReference type="SAM" id="Phobius"/>
    </source>
</evidence>
<sequence length="555" mass="61466">MRALGTRERRSSTTSTSSAAVGPTYHFTVDPTHIEPGATRQVIGLGITSDGGSRRSSAAASARRARLRPHRYQDIRDWLRRARRRDSLRFPAIITGLATTLAVAVWLSLSDVRRPSPVWFSSGTRGWPFSTPAKVDELTRLAAIQKPRFALLIVPHPGHPAPIQLESIVNGLRRQTAHSQLHSLTLVCTPFSSCPQTPPRVQQLSNLNAFYPPPEAEAVLMLESAEVLQELDINWLANALALLFLPQPSSPLPFFISSSGLSRAHYHHLPTRLECVVGSKIISRAELALAPILLSAKPWSRLADLAEEDWLAHSGLPSLRLGLELFARQMPAFILPSPDASGVWKRCERGLGEMRQSIEGPALEAALVQHLDDSLFFENSHDDRMPEVSRDEKRKLCVMLDDMPALDGAGGGWGPIVCRFLERGFTVDVLVIVERLNVESEEKRRMSFPNCIVDVEILSGSGADGTRGRGSESKWIKLFANRQYSVIFFARDSMDPIVRDVLERRFKADFGQLSLDFAESWSTEGDGPMVVIGLPRESVKSADWITGLELQALRS</sequence>
<feature type="transmembrane region" description="Helical" evidence="2">
    <location>
        <begin position="90"/>
        <end position="109"/>
    </location>
</feature>
<evidence type="ECO:0000256" key="1">
    <source>
        <dbReference type="SAM" id="MobiDB-lite"/>
    </source>
</evidence>
<feature type="region of interest" description="Disordered" evidence="1">
    <location>
        <begin position="1"/>
        <end position="26"/>
    </location>
</feature>
<evidence type="ECO:0000313" key="4">
    <source>
        <dbReference type="Proteomes" id="UP000886653"/>
    </source>
</evidence>
<accession>A0A9P6NST5</accession>
<dbReference type="OrthoDB" id="2504641at2759"/>
<dbReference type="Proteomes" id="UP000886653">
    <property type="component" value="Unassembled WGS sequence"/>
</dbReference>
<feature type="compositionally biased region" description="Basic and acidic residues" evidence="1">
    <location>
        <begin position="1"/>
        <end position="11"/>
    </location>
</feature>
<gene>
    <name evidence="3" type="ORF">CROQUDRAFT_39597</name>
</gene>
<name>A0A9P6NST5_9BASI</name>
<protein>
    <submittedName>
        <fullName evidence="3">Uncharacterized protein</fullName>
    </submittedName>
</protein>
<keyword evidence="2" id="KW-0472">Membrane</keyword>